<dbReference type="Pfam" id="PF25794">
    <property type="entry name" value="SACS"/>
    <property type="match status" value="1"/>
</dbReference>
<evidence type="ECO:0000259" key="1">
    <source>
        <dbReference type="Pfam" id="PF13020"/>
    </source>
</evidence>
<evidence type="ECO:0000313" key="4">
    <source>
        <dbReference type="Proteomes" id="UP001269081"/>
    </source>
</evidence>
<dbReference type="Proteomes" id="UP001269081">
    <property type="component" value="Unassembled WGS sequence"/>
</dbReference>
<dbReference type="InterPro" id="IPR024975">
    <property type="entry name" value="NOV_C"/>
</dbReference>
<name>A0ABU1Y3L8_9FLAO</name>
<dbReference type="PANTHER" id="PTHR32387:SF0">
    <property type="entry name" value="PROTEIN NO VEIN"/>
    <property type="match status" value="1"/>
</dbReference>
<dbReference type="InterPro" id="IPR052957">
    <property type="entry name" value="Auxin_embryo_med"/>
</dbReference>
<dbReference type="NCBIfam" id="NF047352">
    <property type="entry name" value="P_loop_sacsin"/>
    <property type="match status" value="1"/>
</dbReference>
<dbReference type="RefSeq" id="WP_310278270.1">
    <property type="nucleotide sequence ID" value="NZ_JAVDWQ010000002.1"/>
</dbReference>
<evidence type="ECO:0008006" key="5">
    <source>
        <dbReference type="Google" id="ProtNLM"/>
    </source>
</evidence>
<dbReference type="PANTHER" id="PTHR32387">
    <property type="entry name" value="WU:FJ29H11"/>
    <property type="match status" value="1"/>
</dbReference>
<gene>
    <name evidence="3" type="ORF">J2W48_000754</name>
</gene>
<sequence length="1324" mass="152031">MSKKEFIEQLHGMRSDFKHDSQARSITKLLDIVSADIYSESQRFFYELIQNADDSASSDKNTVYIDFRENALIVSHDGDSFSEDDIDSITDAGASTKTSKKATTGYKGIGFKSVFGRSRRVSIFSDGYQFRFDKAVVKDGYPWQTIPIWTEINELPRNLQDVISTLKHSVITVIEMESVFDLKASLEGLLGEGEILLFLRRVNQIIISYDGNAVTVLEKSVDTKSTLSKKVTLLKNGKTLSNWLVRTFSDIDVPSKVSLALADDDKVPEKLKSATHSEITFAAVLNDDKIDTPARDQRLIYTFLPTKVKEYDFPYLVNGNFLTNSPRESIHQDNPWNIWLFETIAHLNISWLEELASTSYKFQLLKLLGNKFSTGTNQLKNAFNDGFNSSAIKGRFLASYNGDILSPDETLYDKTSLSEQAFIEKNIIIKYLENEKKILFKDNCFLHPEMELKSKLSQLEVTEFSLENITEFFKSRQFLDSHKIKDNFELIKFLKQKSDQDQTGVLLDELRSLPFVFDQDNILRNPSDGICFPAGDGINRFEMGDVPVIANEIYKFINQEKSIHDWFLKLGTQTPSESAYITNIILPQLGNDNFITIANYVSITVYLVKMFKQGILDDEMLARMRILKLKTGEDELSFEQAQKCYLSKNYNPKVNLEDIVSLTFVSEQYLQIGISITDMYLFFKALSVKDSIEIETITSNCTLSSIEVISSANWVNETKDIGRQLAERKGGFGFASSNLIYGVKIPSFLHATASNYDYSKIFWKHMLDDSSLARELAVDAVFYYGTGNGKNRYQVPVKNYFHYFVANNACIPTSLGTLEKSEDVYISIKEIRDIAGEYFPVLEYDDNITADWSVYFNFKKKLEVEDYLTILDKIAIKSQSPTKKDIKNIGRVYSKLCMLLPNLASDERSKIKKWGEKARLLTIGDTYEPTSELKRITKEGFSKVSVLKILLIPSNCDKEDLGSLLDLFGVLTVREFIPQYENLRDDDTLKDRFEKILPYLALISQKKSLEESDEFDRLYSLLDNMSFGTASTIYLSFKNGEEYIKGPLVKVFREPDKINFQGKWNSERILLELLDELKKYLIFPGTNEEFRFLLLEPDFAEIESWLKENDINISTIKSIRKFNKQQILTPEIESIKVNSLVTVTDDFVDEEQHNTAMYVPNWVATDFDYSKITFKESNSDRDPETDEIQTETEVVYKEMGDEGLRKGHGRWAEEFVNGLLKQNYPEAKINWMNEETESYMPYDFMVDNEGDQLFIEVKGTPSLTKDLVYLSEQEWKFMLSKNEKYLFYRVYGTGTSEPEVKILENPAQKVRSGNLVPYKPCIEI</sequence>
<reference evidence="3 4" key="1">
    <citation type="submission" date="2023-07" db="EMBL/GenBank/DDBJ databases">
        <title>Sorghum-associated microbial communities from plants grown in Nebraska, USA.</title>
        <authorList>
            <person name="Schachtman D."/>
        </authorList>
    </citation>
    <scope>NUCLEOTIDE SEQUENCE [LARGE SCALE GENOMIC DNA]</scope>
    <source>
        <strain evidence="3 4">4129</strain>
    </source>
</reference>
<proteinExistence type="predicted"/>
<feature type="domain" description="Sacsin/Nov" evidence="2">
    <location>
        <begin position="32"/>
        <end position="126"/>
    </location>
</feature>
<feature type="domain" description="Protein NO VEIN C-terminal" evidence="1">
    <location>
        <begin position="1213"/>
        <end position="1301"/>
    </location>
</feature>
<keyword evidence="4" id="KW-1185">Reference proteome</keyword>
<accession>A0ABU1Y3L8</accession>
<evidence type="ECO:0000313" key="3">
    <source>
        <dbReference type="EMBL" id="MDR7208824.1"/>
    </source>
</evidence>
<dbReference type="InterPro" id="IPR058210">
    <property type="entry name" value="SACS/Nov_dom"/>
</dbReference>
<protein>
    <recommendedName>
        <fullName evidence="5">Protein NO VEIN C-terminal domain-containing protein</fullName>
    </recommendedName>
</protein>
<evidence type="ECO:0000259" key="2">
    <source>
        <dbReference type="Pfam" id="PF25794"/>
    </source>
</evidence>
<dbReference type="EMBL" id="JAVDWQ010000002">
    <property type="protein sequence ID" value="MDR7208824.1"/>
    <property type="molecule type" value="Genomic_DNA"/>
</dbReference>
<dbReference type="InterPro" id="IPR036890">
    <property type="entry name" value="HATPase_C_sf"/>
</dbReference>
<dbReference type="SUPFAM" id="SSF55874">
    <property type="entry name" value="ATPase domain of HSP90 chaperone/DNA topoisomerase II/histidine kinase"/>
    <property type="match status" value="1"/>
</dbReference>
<dbReference type="Gene3D" id="3.30.565.10">
    <property type="entry name" value="Histidine kinase-like ATPase, C-terminal domain"/>
    <property type="match status" value="1"/>
</dbReference>
<dbReference type="Pfam" id="PF13020">
    <property type="entry name" value="NOV_C"/>
    <property type="match status" value="1"/>
</dbReference>
<organism evidence="3 4">
    <name type="scientific">Flavobacterium piscis</name>
    <dbReference type="NCBI Taxonomy" id="1114874"/>
    <lineage>
        <taxon>Bacteria</taxon>
        <taxon>Pseudomonadati</taxon>
        <taxon>Bacteroidota</taxon>
        <taxon>Flavobacteriia</taxon>
        <taxon>Flavobacteriales</taxon>
        <taxon>Flavobacteriaceae</taxon>
        <taxon>Flavobacterium</taxon>
    </lineage>
</organism>
<comment type="caution">
    <text evidence="3">The sequence shown here is derived from an EMBL/GenBank/DDBJ whole genome shotgun (WGS) entry which is preliminary data.</text>
</comment>